<dbReference type="InterPro" id="IPR000276">
    <property type="entry name" value="GPCR_Rhodpsn"/>
</dbReference>
<dbReference type="Gene3D" id="1.20.1070.10">
    <property type="entry name" value="Rhodopsin 7-helix transmembrane proteins"/>
    <property type="match status" value="2"/>
</dbReference>
<keyword evidence="2" id="KW-1003">Cell membrane</keyword>
<dbReference type="PROSITE" id="PS50262">
    <property type="entry name" value="G_PROTEIN_RECEP_F1_2"/>
    <property type="match status" value="2"/>
</dbReference>
<evidence type="ECO:0000313" key="14">
    <source>
        <dbReference type="Proteomes" id="UP001159428"/>
    </source>
</evidence>
<feature type="transmembrane region" description="Helical" evidence="11">
    <location>
        <begin position="507"/>
        <end position="526"/>
    </location>
</feature>
<evidence type="ECO:0000313" key="13">
    <source>
        <dbReference type="EMBL" id="CAH3035556.1"/>
    </source>
</evidence>
<feature type="transmembrane region" description="Helical" evidence="11">
    <location>
        <begin position="99"/>
        <end position="120"/>
    </location>
</feature>
<accession>A0AAU9VQP9</accession>
<dbReference type="AlphaFoldDB" id="A0AAU9VQP9"/>
<dbReference type="PANTHER" id="PTHR24246:SF27">
    <property type="entry name" value="ADENOSINE RECEPTOR, ISOFORM A"/>
    <property type="match status" value="1"/>
</dbReference>
<evidence type="ECO:0000256" key="11">
    <source>
        <dbReference type="SAM" id="Phobius"/>
    </source>
</evidence>
<comment type="caution">
    <text evidence="13">The sequence shown here is derived from an EMBL/GenBank/DDBJ whole genome shotgun (WGS) entry which is preliminary data.</text>
</comment>
<sequence length="680" mass="77188">MSLLGLYPCNNISAPTYLSFTSASTTILSSIVAIVGNFLVVVAVLLDSNRDLRSPFSFFVANLGLADLIVGLVTAPMGTIYLISEGLKRVENLQGFRRWMHVCYFISCSASLLSLTALALDRYVAITYPLHYRSKLNPTRALFISCLIWITSILLSLIYFIVGYNRFRFVFASTAVAVTFAMLIFTFVKIFKYLRHQVRHWDSLHDSTEENVVTKQATKREKKITKTLLIVLLLFLACYVPSCVCIYIVNFCYTCDCEFIHWVRDIQFVLVMANSGVNPFVYAWRLKNFRKAFKSILTCRAFLRRLRSVSVNLQLSTVRTVNNTVSSDGSIGRVNPTVQEMSLLGLYPCNNISAPTYLSFTSASTTILSSIVAIVGNFLVVVAVLLDPNRDLRSPFSFFVANLGLADLIVGLVTAPMGTIYLISEGLKRVENLQGFRRWMHVCYFISCSASLLSLTALALDRYIAITYPLHYRSKLNPTRALFISCLVWTTSILLSLIYFIVGYNRFRFVFASTAVAVTFAVLIFTNVKIFKYLRYQVRHWDSLHDSTEENVVMKQAMKRERKFTKTLLIVLLLFLACYVPSCVCIYIVNFCYTCGCEFIHWVRDIQFVLVMANSGVNPFVYAWRLKNFRKAFKSILTCRAFLRRHRSVSVNIELSTLSIANNTVSSDISVGRFNPTVQE</sequence>
<dbReference type="PANTHER" id="PTHR24246">
    <property type="entry name" value="OLFACTORY RECEPTOR AND ADENOSINE RECEPTOR"/>
    <property type="match status" value="1"/>
</dbReference>
<feature type="transmembrane region" description="Helical" evidence="11">
    <location>
        <begin position="398"/>
        <end position="423"/>
    </location>
</feature>
<feature type="transmembrane region" description="Helical" evidence="11">
    <location>
        <begin position="27"/>
        <end position="46"/>
    </location>
</feature>
<dbReference type="PROSITE" id="PS00237">
    <property type="entry name" value="G_PROTEIN_RECEP_F1_1"/>
    <property type="match status" value="2"/>
</dbReference>
<dbReference type="GO" id="GO:0005886">
    <property type="term" value="C:plasma membrane"/>
    <property type="evidence" value="ECO:0007669"/>
    <property type="project" value="UniProtKB-SubCell"/>
</dbReference>
<organism evidence="13 14">
    <name type="scientific">Pocillopora meandrina</name>
    <dbReference type="NCBI Taxonomy" id="46732"/>
    <lineage>
        <taxon>Eukaryota</taxon>
        <taxon>Metazoa</taxon>
        <taxon>Cnidaria</taxon>
        <taxon>Anthozoa</taxon>
        <taxon>Hexacorallia</taxon>
        <taxon>Scleractinia</taxon>
        <taxon>Astrocoeniina</taxon>
        <taxon>Pocilloporidae</taxon>
        <taxon>Pocillopora</taxon>
    </lineage>
</organism>
<evidence type="ECO:0000259" key="12">
    <source>
        <dbReference type="PROSITE" id="PS50262"/>
    </source>
</evidence>
<evidence type="ECO:0000256" key="1">
    <source>
        <dbReference type="ARBA" id="ARBA00004651"/>
    </source>
</evidence>
<feature type="domain" description="G-protein coupled receptors family 1 profile" evidence="12">
    <location>
        <begin position="36"/>
        <end position="282"/>
    </location>
</feature>
<feature type="transmembrane region" description="Helical" evidence="11">
    <location>
        <begin position="168"/>
        <end position="191"/>
    </location>
</feature>
<feature type="domain" description="G-protein coupled receptors family 1 profile" evidence="12">
    <location>
        <begin position="376"/>
        <end position="622"/>
    </location>
</feature>
<feature type="transmembrane region" description="Helical" evidence="11">
    <location>
        <begin position="228"/>
        <end position="249"/>
    </location>
</feature>
<dbReference type="SUPFAM" id="SSF81321">
    <property type="entry name" value="Family A G protein-coupled receptor-like"/>
    <property type="match status" value="2"/>
</dbReference>
<keyword evidence="6 11" id="KW-0472">Membrane</keyword>
<dbReference type="Pfam" id="PF00001">
    <property type="entry name" value="7tm_1"/>
    <property type="match status" value="2"/>
</dbReference>
<name>A0AAU9VQP9_9CNID</name>
<dbReference type="GO" id="GO:0004977">
    <property type="term" value="F:melanocortin receptor activity"/>
    <property type="evidence" value="ECO:0007669"/>
    <property type="project" value="InterPro"/>
</dbReference>
<feature type="transmembrane region" description="Helical" evidence="11">
    <location>
        <begin position="367"/>
        <end position="386"/>
    </location>
</feature>
<evidence type="ECO:0000256" key="7">
    <source>
        <dbReference type="ARBA" id="ARBA00023170"/>
    </source>
</evidence>
<feature type="transmembrane region" description="Helical" evidence="11">
    <location>
        <begin position="481"/>
        <end position="501"/>
    </location>
</feature>
<gene>
    <name evidence="13" type="ORF">PMEA_00016315</name>
</gene>
<keyword evidence="7 10" id="KW-0675">Receptor</keyword>
<evidence type="ECO:0000256" key="6">
    <source>
        <dbReference type="ARBA" id="ARBA00023136"/>
    </source>
</evidence>
<keyword evidence="8" id="KW-0325">Glycoprotein</keyword>
<evidence type="ECO:0000256" key="5">
    <source>
        <dbReference type="ARBA" id="ARBA00023040"/>
    </source>
</evidence>
<keyword evidence="3 10" id="KW-0812">Transmembrane</keyword>
<evidence type="ECO:0000256" key="3">
    <source>
        <dbReference type="ARBA" id="ARBA00022692"/>
    </source>
</evidence>
<evidence type="ECO:0000256" key="2">
    <source>
        <dbReference type="ARBA" id="ARBA00022475"/>
    </source>
</evidence>
<dbReference type="InterPro" id="IPR017452">
    <property type="entry name" value="GPCR_Rhodpsn_7TM"/>
</dbReference>
<dbReference type="PRINTS" id="PR00237">
    <property type="entry name" value="GPCRRHODOPSN"/>
</dbReference>
<reference evidence="13 14" key="1">
    <citation type="submission" date="2022-05" db="EMBL/GenBank/DDBJ databases">
        <authorList>
            <consortium name="Genoscope - CEA"/>
            <person name="William W."/>
        </authorList>
    </citation>
    <scope>NUCLEOTIDE SEQUENCE [LARGE SCALE GENOMIC DNA]</scope>
</reference>
<proteinExistence type="inferred from homology"/>
<evidence type="ECO:0000256" key="9">
    <source>
        <dbReference type="ARBA" id="ARBA00023224"/>
    </source>
</evidence>
<comment type="subcellular location">
    <subcellularLocation>
        <location evidence="1">Cell membrane</location>
        <topology evidence="1">Multi-pass membrane protein</topology>
    </subcellularLocation>
</comment>
<dbReference type="CDD" id="cd00637">
    <property type="entry name" value="7tm_classA_rhodopsin-like"/>
    <property type="match status" value="2"/>
</dbReference>
<protein>
    <recommendedName>
        <fullName evidence="12">G-protein coupled receptors family 1 profile domain-containing protein</fullName>
    </recommendedName>
</protein>
<evidence type="ECO:0000256" key="8">
    <source>
        <dbReference type="ARBA" id="ARBA00023180"/>
    </source>
</evidence>
<feature type="transmembrane region" description="Helical" evidence="11">
    <location>
        <begin position="141"/>
        <end position="162"/>
    </location>
</feature>
<keyword evidence="4 11" id="KW-1133">Transmembrane helix</keyword>
<feature type="transmembrane region" description="Helical" evidence="11">
    <location>
        <begin position="568"/>
        <end position="589"/>
    </location>
</feature>
<dbReference type="PRINTS" id="PR00534">
    <property type="entry name" value="MCRFAMILY"/>
</dbReference>
<dbReference type="Proteomes" id="UP001159428">
    <property type="component" value="Unassembled WGS sequence"/>
</dbReference>
<keyword evidence="14" id="KW-1185">Reference proteome</keyword>
<dbReference type="SMART" id="SM01381">
    <property type="entry name" value="7TM_GPCR_Srsx"/>
    <property type="match status" value="1"/>
</dbReference>
<comment type="similarity">
    <text evidence="10">Belongs to the G-protein coupled receptor 1 family.</text>
</comment>
<dbReference type="EMBL" id="CALNXJ010000003">
    <property type="protein sequence ID" value="CAH3035556.1"/>
    <property type="molecule type" value="Genomic_DNA"/>
</dbReference>
<dbReference type="InterPro" id="IPR001671">
    <property type="entry name" value="Melcrt_ACTH_rcpt"/>
</dbReference>
<keyword evidence="9 10" id="KW-0807">Transducer</keyword>
<evidence type="ECO:0000256" key="4">
    <source>
        <dbReference type="ARBA" id="ARBA00022989"/>
    </source>
</evidence>
<feature type="transmembrane region" description="Helical" evidence="11">
    <location>
        <begin position="58"/>
        <end position="83"/>
    </location>
</feature>
<feature type="transmembrane region" description="Helical" evidence="11">
    <location>
        <begin position="439"/>
        <end position="460"/>
    </location>
</feature>
<evidence type="ECO:0000256" key="10">
    <source>
        <dbReference type="RuleBase" id="RU000688"/>
    </source>
</evidence>
<keyword evidence="5 10" id="KW-0297">G-protein coupled receptor</keyword>